<sequence length="1131" mass="124711">MAESASSSGPKNDPEEEEEFVLTPEVMRRENRRIDLILAGGLLLFSFFLGCFRDDGADLWMRLKSGEIFAATFPSLPDSDSLSYTAEGKPWVCPWWLFNTGAERCYSTLGPAGLIFLKALLVSLIALTLLWVRHSGPTLWWSVMVASLAMIGFSSWLSISPEVVGLFFLGLLLLVWFQARYRQRFGLIYLAIPVAVLWANSGMGYVLVALFLLLMVLGEVAAMFLPAWSQFGSDRLSKGQIAQLFGVALLCWLAGMVTPYGWSTLTFPFEWFGSVLPEVPKYERVATAWAPLSWKTYFESLQQGTIPWQGVAWGMLIVGGLSSFVLNLPRLPIGRFLVTLLALGLPMLAHRLEGFSALLLAYALSLNAQEFFLSRFGDKTRIETPWFLWSQIGRALSIVLIFVALVGAFTGRLQGMVGRFGLGFDMSRYMVDADAWLSEVRPKGNQFAFSNRIASYLAWGNPERRNFVDSRWQVYGDVLDEYSEVRQALVQRKPETWKKTFADEEVSMIIIDPSEPGMELALKSMLATPELAPLYVSDAAVVFGDVSSLDKDLIEANRIRANKAVFREDREAPQLSGRFVSEPGIIDWLWRTRLIVPKNFVSGSVFLVPNQTLERPGRDYLGLTELRNSVANQPDSPRAYLRLGSAFSNIFVWEREALARAAAERMLEREGKTDKGATEQTDKTATNKSKGADATPDAAPSTTAPTENAPAKRDTSAQANAQAPTTPRQLVLPPSRVLLPLRHYQMMFAYQSAAIAGTEDAAVHLKLFDIALANRHFDVALQQLQEALEKLPKGAAGELESRYLPGITKEVDARRRRYDELVAQQKEQLAKAGVSEERPLERAALAMQLELPLLAMEQLELVGPFGPESQEAARMIGPLYLELGFAEKAFAKFRDAGAGRRTGFGTGQWNWFMGVVQNLQGNYEEAIRLLEVGLAELRFERMSVQLSLFEQTALAGNLMTVTGSAQTLAQSRSAQSDFSLTLGMMRLEAGEPNKAKEAFEQALKLTPRFQYRPLIAAYWSLLTDEKLGEAPGDLMLEDLLLKPAKPSASPASAKAEGPPTEPQKPEAPVTEPSEKAKTTTASPKTGSKSASPKTESKSASPKTGSKSASPKTESKSASPKAGSKSASPKTE</sequence>
<evidence type="ECO:0000256" key="1">
    <source>
        <dbReference type="PROSITE-ProRule" id="PRU00339"/>
    </source>
</evidence>
<feature type="transmembrane region" description="Helical" evidence="3">
    <location>
        <begin position="241"/>
        <end position="262"/>
    </location>
</feature>
<feature type="compositionally biased region" description="Polar residues" evidence="2">
    <location>
        <begin position="1"/>
        <end position="10"/>
    </location>
</feature>
<dbReference type="AlphaFoldDB" id="A0A518B3L4"/>
<feature type="transmembrane region" description="Helical" evidence="3">
    <location>
        <begin position="386"/>
        <end position="409"/>
    </location>
</feature>
<feature type="transmembrane region" description="Helical" evidence="3">
    <location>
        <begin position="333"/>
        <end position="349"/>
    </location>
</feature>
<feature type="region of interest" description="Disordered" evidence="2">
    <location>
        <begin position="666"/>
        <end position="729"/>
    </location>
</feature>
<evidence type="ECO:0000313" key="5">
    <source>
        <dbReference type="Proteomes" id="UP000317093"/>
    </source>
</evidence>
<feature type="compositionally biased region" description="Low complexity" evidence="2">
    <location>
        <begin position="1045"/>
        <end position="1055"/>
    </location>
</feature>
<proteinExistence type="predicted"/>
<keyword evidence="1" id="KW-0802">TPR repeat</keyword>
<keyword evidence="3" id="KW-0472">Membrane</keyword>
<feature type="compositionally biased region" description="Polar residues" evidence="2">
    <location>
        <begin position="1078"/>
        <end position="1111"/>
    </location>
</feature>
<dbReference type="Gene3D" id="1.25.40.10">
    <property type="entry name" value="Tetratricopeptide repeat domain"/>
    <property type="match status" value="1"/>
</dbReference>
<feature type="compositionally biased region" description="Low complexity" evidence="2">
    <location>
        <begin position="1115"/>
        <end position="1131"/>
    </location>
</feature>
<organism evidence="4 5">
    <name type="scientific">Kolteria novifilia</name>
    <dbReference type="NCBI Taxonomy" id="2527975"/>
    <lineage>
        <taxon>Bacteria</taxon>
        <taxon>Pseudomonadati</taxon>
        <taxon>Planctomycetota</taxon>
        <taxon>Planctomycetia</taxon>
        <taxon>Kolteriales</taxon>
        <taxon>Kolteriaceae</taxon>
        <taxon>Kolteria</taxon>
    </lineage>
</organism>
<evidence type="ECO:0000256" key="3">
    <source>
        <dbReference type="SAM" id="Phobius"/>
    </source>
</evidence>
<gene>
    <name evidence="4" type="ORF">Pan216_24440</name>
</gene>
<name>A0A518B3L4_9BACT</name>
<dbReference type="InterPro" id="IPR011990">
    <property type="entry name" value="TPR-like_helical_dom_sf"/>
</dbReference>
<dbReference type="EMBL" id="CP036279">
    <property type="protein sequence ID" value="QDU61583.1"/>
    <property type="molecule type" value="Genomic_DNA"/>
</dbReference>
<feature type="compositionally biased region" description="Low complexity" evidence="2">
    <location>
        <begin position="692"/>
        <end position="706"/>
    </location>
</feature>
<keyword evidence="5" id="KW-1185">Reference proteome</keyword>
<feature type="repeat" description="TPR" evidence="1">
    <location>
        <begin position="976"/>
        <end position="1009"/>
    </location>
</feature>
<dbReference type="SUPFAM" id="SSF48452">
    <property type="entry name" value="TPR-like"/>
    <property type="match status" value="1"/>
</dbReference>
<accession>A0A518B3L4</accession>
<feature type="transmembrane region" description="Helical" evidence="3">
    <location>
        <begin position="306"/>
        <end position="326"/>
    </location>
</feature>
<feature type="compositionally biased region" description="Basic and acidic residues" evidence="2">
    <location>
        <begin position="666"/>
        <end position="682"/>
    </location>
</feature>
<dbReference type="Proteomes" id="UP000317093">
    <property type="component" value="Chromosome"/>
</dbReference>
<feature type="transmembrane region" description="Helical" evidence="3">
    <location>
        <begin position="209"/>
        <end position="229"/>
    </location>
</feature>
<feature type="transmembrane region" description="Helical" evidence="3">
    <location>
        <begin position="112"/>
        <end position="132"/>
    </location>
</feature>
<protein>
    <submittedName>
        <fullName evidence="4">Tetratricopeptide repeat protein</fullName>
    </submittedName>
</protein>
<feature type="compositionally biased region" description="Polar residues" evidence="2">
    <location>
        <begin position="716"/>
        <end position="726"/>
    </location>
</feature>
<dbReference type="RefSeq" id="WP_419193545.1">
    <property type="nucleotide sequence ID" value="NZ_CP036279.1"/>
</dbReference>
<feature type="transmembrane region" description="Helical" evidence="3">
    <location>
        <begin position="355"/>
        <end position="374"/>
    </location>
</feature>
<evidence type="ECO:0000256" key="2">
    <source>
        <dbReference type="SAM" id="MobiDB-lite"/>
    </source>
</evidence>
<evidence type="ECO:0000313" key="4">
    <source>
        <dbReference type="EMBL" id="QDU61583.1"/>
    </source>
</evidence>
<feature type="region of interest" description="Disordered" evidence="2">
    <location>
        <begin position="1045"/>
        <end position="1131"/>
    </location>
</feature>
<dbReference type="InterPro" id="IPR019734">
    <property type="entry name" value="TPR_rpt"/>
</dbReference>
<feature type="transmembrane region" description="Helical" evidence="3">
    <location>
        <begin position="34"/>
        <end position="52"/>
    </location>
</feature>
<dbReference type="PROSITE" id="PS50005">
    <property type="entry name" value="TPR"/>
    <property type="match status" value="1"/>
</dbReference>
<feature type="transmembrane region" description="Helical" evidence="3">
    <location>
        <begin position="163"/>
        <end position="179"/>
    </location>
</feature>
<reference evidence="4 5" key="1">
    <citation type="submission" date="2019-02" db="EMBL/GenBank/DDBJ databases">
        <title>Deep-cultivation of Planctomycetes and their phenomic and genomic characterization uncovers novel biology.</title>
        <authorList>
            <person name="Wiegand S."/>
            <person name="Jogler M."/>
            <person name="Boedeker C."/>
            <person name="Pinto D."/>
            <person name="Vollmers J."/>
            <person name="Rivas-Marin E."/>
            <person name="Kohn T."/>
            <person name="Peeters S.H."/>
            <person name="Heuer A."/>
            <person name="Rast P."/>
            <person name="Oberbeckmann S."/>
            <person name="Bunk B."/>
            <person name="Jeske O."/>
            <person name="Meyerdierks A."/>
            <person name="Storesund J.E."/>
            <person name="Kallscheuer N."/>
            <person name="Luecker S."/>
            <person name="Lage O.M."/>
            <person name="Pohl T."/>
            <person name="Merkel B.J."/>
            <person name="Hornburger P."/>
            <person name="Mueller R.-W."/>
            <person name="Bruemmer F."/>
            <person name="Labrenz M."/>
            <person name="Spormann A.M."/>
            <person name="Op den Camp H."/>
            <person name="Overmann J."/>
            <person name="Amann R."/>
            <person name="Jetten M.S.M."/>
            <person name="Mascher T."/>
            <person name="Medema M.H."/>
            <person name="Devos D.P."/>
            <person name="Kaster A.-K."/>
            <person name="Ovreas L."/>
            <person name="Rohde M."/>
            <person name="Galperin M.Y."/>
            <person name="Jogler C."/>
        </authorList>
    </citation>
    <scope>NUCLEOTIDE SEQUENCE [LARGE SCALE GENOMIC DNA]</scope>
    <source>
        <strain evidence="4 5">Pan216</strain>
    </source>
</reference>
<feature type="region of interest" description="Disordered" evidence="2">
    <location>
        <begin position="1"/>
        <end position="21"/>
    </location>
</feature>
<dbReference type="KEGG" id="knv:Pan216_24440"/>
<keyword evidence="3" id="KW-0812">Transmembrane</keyword>
<keyword evidence="3" id="KW-1133">Transmembrane helix</keyword>
<feature type="transmembrane region" description="Helical" evidence="3">
    <location>
        <begin position="186"/>
        <end position="203"/>
    </location>
</feature>